<dbReference type="EMBL" id="HACA01022752">
    <property type="protein sequence ID" value="CDW40113.1"/>
    <property type="molecule type" value="Transcribed_RNA"/>
</dbReference>
<proteinExistence type="predicted"/>
<evidence type="ECO:0000313" key="1">
    <source>
        <dbReference type="EMBL" id="CDW40113.1"/>
    </source>
</evidence>
<dbReference type="AlphaFoldDB" id="A0A0K2UPD5"/>
<organism evidence="1">
    <name type="scientific">Lepeophtheirus salmonis</name>
    <name type="common">Salmon louse</name>
    <name type="synonym">Caligus salmonis</name>
    <dbReference type="NCBI Taxonomy" id="72036"/>
    <lineage>
        <taxon>Eukaryota</taxon>
        <taxon>Metazoa</taxon>
        <taxon>Ecdysozoa</taxon>
        <taxon>Arthropoda</taxon>
        <taxon>Crustacea</taxon>
        <taxon>Multicrustacea</taxon>
        <taxon>Hexanauplia</taxon>
        <taxon>Copepoda</taxon>
        <taxon>Siphonostomatoida</taxon>
        <taxon>Caligidae</taxon>
        <taxon>Lepeophtheirus</taxon>
    </lineage>
</organism>
<name>A0A0K2UPD5_LEPSM</name>
<sequence length="55" mass="6569">MKRNIYLHVHYPKRVYKSCNAVWLTLADNFFDDVITEPSSVFSVNSYYSKNNVFF</sequence>
<accession>A0A0K2UPD5</accession>
<protein>
    <submittedName>
        <fullName evidence="1">Uncharacterized protein</fullName>
    </submittedName>
</protein>
<reference evidence="1" key="1">
    <citation type="submission" date="2014-05" db="EMBL/GenBank/DDBJ databases">
        <authorList>
            <person name="Chronopoulou M."/>
        </authorList>
    </citation>
    <scope>NUCLEOTIDE SEQUENCE</scope>
    <source>
        <tissue evidence="1">Whole organism</tissue>
    </source>
</reference>